<name>A0A160VCE9_9ZZZZ</name>
<evidence type="ECO:0000313" key="1">
    <source>
        <dbReference type="EMBL" id="CUV05770.1"/>
    </source>
</evidence>
<sequence length="104" mass="11799">MADLNFEREVRTPYSEAYLVMEQDRQVGRVDIHFTPEMVHVAVSVDESLTQETVQQIIDTVDEDIVDAVGITRGNFVVHIFQGRETGVLSDENENEFSEDGSDH</sequence>
<dbReference type="AlphaFoldDB" id="A0A160VCE9"/>
<evidence type="ECO:0008006" key="2">
    <source>
        <dbReference type="Google" id="ProtNLM"/>
    </source>
</evidence>
<organism evidence="1">
    <name type="scientific">hydrothermal vent metagenome</name>
    <dbReference type="NCBI Taxonomy" id="652676"/>
    <lineage>
        <taxon>unclassified sequences</taxon>
        <taxon>metagenomes</taxon>
        <taxon>ecological metagenomes</taxon>
    </lineage>
</organism>
<proteinExistence type="predicted"/>
<accession>A0A160VCE9</accession>
<reference evidence="1" key="1">
    <citation type="submission" date="2015-10" db="EMBL/GenBank/DDBJ databases">
        <authorList>
            <person name="Gilbert D.G."/>
        </authorList>
    </citation>
    <scope>NUCLEOTIDE SEQUENCE</scope>
</reference>
<gene>
    <name evidence="1" type="ORF">MGWOODY_Clf3000</name>
</gene>
<protein>
    <recommendedName>
        <fullName evidence="2">Asp23/Gls24 family envelope stress response protein</fullName>
    </recommendedName>
</protein>
<dbReference type="EMBL" id="FAXA01000464">
    <property type="protein sequence ID" value="CUV05770.1"/>
    <property type="molecule type" value="Genomic_DNA"/>
</dbReference>